<dbReference type="GO" id="GO:0007165">
    <property type="term" value="P:signal transduction"/>
    <property type="evidence" value="ECO:0007669"/>
    <property type="project" value="InterPro"/>
</dbReference>
<organism evidence="2 3">
    <name type="scientific">Pinctada imbricata</name>
    <name type="common">Atlantic pearl-oyster</name>
    <name type="synonym">Pinctada martensii</name>
    <dbReference type="NCBI Taxonomy" id="66713"/>
    <lineage>
        <taxon>Eukaryota</taxon>
        <taxon>Metazoa</taxon>
        <taxon>Spiralia</taxon>
        <taxon>Lophotrochozoa</taxon>
        <taxon>Mollusca</taxon>
        <taxon>Bivalvia</taxon>
        <taxon>Autobranchia</taxon>
        <taxon>Pteriomorphia</taxon>
        <taxon>Pterioida</taxon>
        <taxon>Pterioidea</taxon>
        <taxon>Pteriidae</taxon>
        <taxon>Pinctada</taxon>
    </lineage>
</organism>
<dbReference type="InterPro" id="IPR011029">
    <property type="entry name" value="DEATH-like_dom_sf"/>
</dbReference>
<dbReference type="AlphaFoldDB" id="A0AA88YR30"/>
<dbReference type="Gene3D" id="1.10.533.10">
    <property type="entry name" value="Death Domain, Fas"/>
    <property type="match status" value="1"/>
</dbReference>
<evidence type="ECO:0000313" key="2">
    <source>
        <dbReference type="EMBL" id="KAK3102666.1"/>
    </source>
</evidence>
<name>A0AA88YR30_PINIB</name>
<sequence>VDGVKGRVPTEKELAKVSRLVGFDFQLLGAELGVDNVKIQHTIMNHQYDAQSQIFHVLLLWKQKDGRNATVGKLMDALRDRNVDLVKVKEIFDVS</sequence>
<dbReference type="Pfam" id="PF00531">
    <property type="entry name" value="Death"/>
    <property type="match status" value="1"/>
</dbReference>
<dbReference type="CDD" id="cd01670">
    <property type="entry name" value="Death"/>
    <property type="match status" value="1"/>
</dbReference>
<dbReference type="EMBL" id="VSWD01000005">
    <property type="protein sequence ID" value="KAK3102666.1"/>
    <property type="molecule type" value="Genomic_DNA"/>
</dbReference>
<gene>
    <name evidence="2" type="ORF">FSP39_013036</name>
</gene>
<reference evidence="2" key="1">
    <citation type="submission" date="2019-08" db="EMBL/GenBank/DDBJ databases">
        <title>The improved chromosome-level genome for the pearl oyster Pinctada fucata martensii using PacBio sequencing and Hi-C.</title>
        <authorList>
            <person name="Zheng Z."/>
        </authorList>
    </citation>
    <scope>NUCLEOTIDE SEQUENCE</scope>
    <source>
        <strain evidence="2">ZZ-2019</strain>
        <tissue evidence="2">Adductor muscle</tissue>
    </source>
</reference>
<proteinExistence type="predicted"/>
<protein>
    <recommendedName>
        <fullName evidence="1">Death domain-containing protein</fullName>
    </recommendedName>
</protein>
<feature type="non-terminal residue" evidence="2">
    <location>
        <position position="1"/>
    </location>
</feature>
<evidence type="ECO:0000259" key="1">
    <source>
        <dbReference type="PROSITE" id="PS50017"/>
    </source>
</evidence>
<dbReference type="InterPro" id="IPR000488">
    <property type="entry name" value="Death_dom"/>
</dbReference>
<feature type="domain" description="Death" evidence="1">
    <location>
        <begin position="10"/>
        <end position="80"/>
    </location>
</feature>
<accession>A0AA88YR30</accession>
<dbReference type="PROSITE" id="PS50017">
    <property type="entry name" value="DEATH_DOMAIN"/>
    <property type="match status" value="1"/>
</dbReference>
<dbReference type="SUPFAM" id="SSF47986">
    <property type="entry name" value="DEATH domain"/>
    <property type="match status" value="1"/>
</dbReference>
<keyword evidence="3" id="KW-1185">Reference proteome</keyword>
<comment type="caution">
    <text evidence="2">The sequence shown here is derived from an EMBL/GenBank/DDBJ whole genome shotgun (WGS) entry which is preliminary data.</text>
</comment>
<evidence type="ECO:0000313" key="3">
    <source>
        <dbReference type="Proteomes" id="UP001186944"/>
    </source>
</evidence>
<dbReference type="Proteomes" id="UP001186944">
    <property type="component" value="Unassembled WGS sequence"/>
</dbReference>